<evidence type="ECO:0000256" key="3">
    <source>
        <dbReference type="ARBA" id="ARBA00022692"/>
    </source>
</evidence>
<reference evidence="10 11" key="1">
    <citation type="submission" date="2019-01" db="EMBL/GenBank/DDBJ databases">
        <title>Lacunisphaera sp. strain TWA-58.</title>
        <authorList>
            <person name="Chen W.-M."/>
        </authorList>
    </citation>
    <scope>NUCLEOTIDE SEQUENCE [LARGE SCALE GENOMIC DNA]</scope>
    <source>
        <strain evidence="10 11">TWA-58</strain>
    </source>
</reference>
<evidence type="ECO:0000259" key="9">
    <source>
        <dbReference type="Pfam" id="PF12704"/>
    </source>
</evidence>
<accession>A0A4Q1C9K6</accession>
<evidence type="ECO:0000313" key="10">
    <source>
        <dbReference type="EMBL" id="RXK55570.1"/>
    </source>
</evidence>
<name>A0A4Q1C9K6_9BACT</name>
<dbReference type="GO" id="GO:0005886">
    <property type="term" value="C:plasma membrane"/>
    <property type="evidence" value="ECO:0007669"/>
    <property type="project" value="UniProtKB-SubCell"/>
</dbReference>
<gene>
    <name evidence="10" type="ORF">ESB00_06670</name>
</gene>
<dbReference type="InterPro" id="IPR017800">
    <property type="entry name" value="ADOP"/>
</dbReference>
<feature type="domain" description="MacB-like periplasmic core" evidence="9">
    <location>
        <begin position="24"/>
        <end position="241"/>
    </location>
</feature>
<dbReference type="NCBIfam" id="TIGR03434">
    <property type="entry name" value="ADOP"/>
    <property type="match status" value="1"/>
</dbReference>
<dbReference type="OrthoDB" id="5749226at2"/>
<feature type="transmembrane region" description="Helical" evidence="7">
    <location>
        <begin position="21"/>
        <end position="45"/>
    </location>
</feature>
<dbReference type="Pfam" id="PF02687">
    <property type="entry name" value="FtsX"/>
    <property type="match status" value="2"/>
</dbReference>
<feature type="transmembrane region" description="Helical" evidence="7">
    <location>
        <begin position="279"/>
        <end position="303"/>
    </location>
</feature>
<evidence type="ECO:0000256" key="1">
    <source>
        <dbReference type="ARBA" id="ARBA00004651"/>
    </source>
</evidence>
<evidence type="ECO:0000256" key="4">
    <source>
        <dbReference type="ARBA" id="ARBA00022989"/>
    </source>
</evidence>
<evidence type="ECO:0000256" key="5">
    <source>
        <dbReference type="ARBA" id="ARBA00023136"/>
    </source>
</evidence>
<feature type="transmembrane region" description="Helical" evidence="7">
    <location>
        <begin position="737"/>
        <end position="761"/>
    </location>
</feature>
<evidence type="ECO:0000256" key="7">
    <source>
        <dbReference type="SAM" id="Phobius"/>
    </source>
</evidence>
<dbReference type="AlphaFoldDB" id="A0A4Q1C9K6"/>
<dbReference type="GO" id="GO:0022857">
    <property type="term" value="F:transmembrane transporter activity"/>
    <property type="evidence" value="ECO:0007669"/>
    <property type="project" value="TreeGrafter"/>
</dbReference>
<evidence type="ECO:0000256" key="6">
    <source>
        <dbReference type="ARBA" id="ARBA00038076"/>
    </source>
</evidence>
<keyword evidence="11" id="KW-1185">Reference proteome</keyword>
<feature type="domain" description="ABC3 transporter permease C-terminal" evidence="8">
    <location>
        <begin position="695"/>
        <end position="809"/>
    </location>
</feature>
<evidence type="ECO:0000313" key="11">
    <source>
        <dbReference type="Proteomes" id="UP000290218"/>
    </source>
</evidence>
<feature type="domain" description="MacB-like periplasmic core" evidence="9">
    <location>
        <begin position="484"/>
        <end position="633"/>
    </location>
</feature>
<proteinExistence type="inferred from homology"/>
<evidence type="ECO:0000259" key="8">
    <source>
        <dbReference type="Pfam" id="PF02687"/>
    </source>
</evidence>
<dbReference type="RefSeq" id="WP_129046935.1">
    <property type="nucleotide sequence ID" value="NZ_SDHX01000001.1"/>
</dbReference>
<comment type="caution">
    <text evidence="10">The sequence shown here is derived from an EMBL/GenBank/DDBJ whole genome shotgun (WGS) entry which is preliminary data.</text>
</comment>
<comment type="similarity">
    <text evidence="6">Belongs to the ABC-4 integral membrane protein family.</text>
</comment>
<feature type="transmembrane region" description="Helical" evidence="7">
    <location>
        <begin position="428"/>
        <end position="450"/>
    </location>
</feature>
<protein>
    <submittedName>
        <fullName evidence="10">ABC transporter permease</fullName>
    </submittedName>
</protein>
<keyword evidence="2" id="KW-1003">Cell membrane</keyword>
<dbReference type="Proteomes" id="UP000290218">
    <property type="component" value="Unassembled WGS sequence"/>
</dbReference>
<organism evidence="10 11">
    <name type="scientific">Oleiharenicola lentus</name>
    <dbReference type="NCBI Taxonomy" id="2508720"/>
    <lineage>
        <taxon>Bacteria</taxon>
        <taxon>Pseudomonadati</taxon>
        <taxon>Verrucomicrobiota</taxon>
        <taxon>Opitutia</taxon>
        <taxon>Opitutales</taxon>
        <taxon>Opitutaceae</taxon>
        <taxon>Oleiharenicola</taxon>
    </lineage>
</organism>
<sequence>MHSLLSLADLRQILRRLARERGFTLTVLLTLALCIGANVAIYAVVDAVLVRALPYPEPGRLVTTVNAYPGAGVERAGASLPNYYDRREQIKAFASTSVWQGGNAIIGGAGSPQRVDRDRVSPEFFATLGVPLAMGRTFTEEEMFYKDSSRAILTDEFWRQQFNADPEVLGKTFIVDSLPVTVVGVLPPGFRYFTSKARFFVPLASDPKDRLPDRRHSNNMQLIARLAPGASLAVAQEQVNALNAQQVEDDPFSSLLKGAKFRTDVFGLHADTVRDIKPVLLLLQGGVFFLLLIGGVNLVNLLLIRASGRTKELAVRQALGAGAGHVAGEVAMETVLLALGGGLLGLAVGAAGIQLLAVLGTDYLPVGSAIVFDARLALISLGASALVGLLLSLPIIWFSLHARLASVLQTESRGGTTSRAAQRVRHGFIVAQVALAFVLLSGAGLLGLSLRKVMSTSPGFRPEQVLTGNIALPWKGYPENEQRLAFMERLLTELRAQPGVVAVGLTAGLPMGGNINNSATTIEGQDPAPGESVRAHYMAPSAGEYWQAMGIPLIEGRFLEDADNHRDLRVCLVDQDFARRYWPGSSPLGRRLSANPKFDEKEAFTIVGVVGNVKQRELAETNAQGAIYFPMKGNYTPNGFSVVLRTAMEPTALAPMLQKVVLKLDPELPVDELKPMQAWIDESMVARRSPALLAIIFAAVALVLAAVGTYGVLAYAVNQRRREIGVRMALGAQPGQVLAQFLGLGARLLAAGVVLGALGAWGAGKAMQKLLFGVGAVHPGVLVATAAVMMMVVLLATFLPSRRASRVSPIEALRDD</sequence>
<keyword evidence="3 7" id="KW-0812">Transmembrane</keyword>
<feature type="transmembrane region" description="Helical" evidence="7">
    <location>
        <begin position="377"/>
        <end position="400"/>
    </location>
</feature>
<dbReference type="EMBL" id="SDHX01000001">
    <property type="protein sequence ID" value="RXK55570.1"/>
    <property type="molecule type" value="Genomic_DNA"/>
</dbReference>
<feature type="transmembrane region" description="Helical" evidence="7">
    <location>
        <begin position="335"/>
        <end position="357"/>
    </location>
</feature>
<keyword evidence="4 7" id="KW-1133">Transmembrane helix</keyword>
<feature type="transmembrane region" description="Helical" evidence="7">
    <location>
        <begin position="691"/>
        <end position="716"/>
    </location>
</feature>
<keyword evidence="5 7" id="KW-0472">Membrane</keyword>
<dbReference type="Pfam" id="PF12704">
    <property type="entry name" value="MacB_PCD"/>
    <property type="match status" value="2"/>
</dbReference>
<dbReference type="InterPro" id="IPR025857">
    <property type="entry name" value="MacB_PCD"/>
</dbReference>
<evidence type="ECO:0000256" key="2">
    <source>
        <dbReference type="ARBA" id="ARBA00022475"/>
    </source>
</evidence>
<feature type="domain" description="ABC3 transporter permease C-terminal" evidence="8">
    <location>
        <begin position="287"/>
        <end position="399"/>
    </location>
</feature>
<dbReference type="InterPro" id="IPR003838">
    <property type="entry name" value="ABC3_permease_C"/>
</dbReference>
<comment type="subcellular location">
    <subcellularLocation>
        <location evidence="1">Cell membrane</location>
        <topology evidence="1">Multi-pass membrane protein</topology>
    </subcellularLocation>
</comment>
<dbReference type="PANTHER" id="PTHR30572:SF4">
    <property type="entry name" value="ABC TRANSPORTER PERMEASE YTRF"/>
    <property type="match status" value="1"/>
</dbReference>
<feature type="transmembrane region" description="Helical" evidence="7">
    <location>
        <begin position="781"/>
        <end position="799"/>
    </location>
</feature>
<dbReference type="PANTHER" id="PTHR30572">
    <property type="entry name" value="MEMBRANE COMPONENT OF TRANSPORTER-RELATED"/>
    <property type="match status" value="1"/>
</dbReference>
<dbReference type="InterPro" id="IPR050250">
    <property type="entry name" value="Macrolide_Exporter_MacB"/>
</dbReference>